<feature type="domain" description="DUF6881" evidence="1">
    <location>
        <begin position="5"/>
        <end position="45"/>
    </location>
</feature>
<accession>A0A2N5DQG2</accession>
<reference evidence="2 3" key="1">
    <citation type="submission" date="2017-12" db="EMBL/GenBank/DDBJ databases">
        <title>The genome sequence of Caulobacter sp. 410.</title>
        <authorList>
            <person name="Gao J."/>
            <person name="Mao X."/>
            <person name="Sun J."/>
        </authorList>
    </citation>
    <scope>NUCLEOTIDE SEQUENCE [LARGE SCALE GENOMIC DNA]</scope>
    <source>
        <strain evidence="2 3">410</strain>
    </source>
</reference>
<protein>
    <recommendedName>
        <fullName evidence="1">DUF6881 domain-containing protein</fullName>
    </recommendedName>
</protein>
<sequence>MSLSYFRCDWAHESAEEPVSIFYEVDDEGRVLRLIDVFRDGSRERDAVANYVGREHELPGEASLSEDDFHDSVEALLDDEDVVEGEDRLSLTPVEASVFEAAWRLDA</sequence>
<dbReference type="Proteomes" id="UP000234479">
    <property type="component" value="Unassembled WGS sequence"/>
</dbReference>
<comment type="caution">
    <text evidence="2">The sequence shown here is derived from an EMBL/GenBank/DDBJ whole genome shotgun (WGS) entry which is preliminary data.</text>
</comment>
<dbReference type="RefSeq" id="WP_101716798.1">
    <property type="nucleotide sequence ID" value="NZ_PJRS01000010.1"/>
</dbReference>
<dbReference type="OrthoDB" id="7188945at2"/>
<organism evidence="2 3">
    <name type="scientific">Caulobacter zeae</name>
    <dbReference type="NCBI Taxonomy" id="2055137"/>
    <lineage>
        <taxon>Bacteria</taxon>
        <taxon>Pseudomonadati</taxon>
        <taxon>Pseudomonadota</taxon>
        <taxon>Alphaproteobacteria</taxon>
        <taxon>Caulobacterales</taxon>
        <taxon>Caulobacteraceae</taxon>
        <taxon>Caulobacter</taxon>
    </lineage>
</organism>
<evidence type="ECO:0000259" key="1">
    <source>
        <dbReference type="Pfam" id="PF21812"/>
    </source>
</evidence>
<name>A0A2N5DQG2_9CAUL</name>
<dbReference type="EMBL" id="PJRS01000010">
    <property type="protein sequence ID" value="PLR28245.1"/>
    <property type="molecule type" value="Genomic_DNA"/>
</dbReference>
<evidence type="ECO:0000313" key="2">
    <source>
        <dbReference type="EMBL" id="PLR28245.1"/>
    </source>
</evidence>
<dbReference type="InterPro" id="IPR049248">
    <property type="entry name" value="DUF6881"/>
</dbReference>
<gene>
    <name evidence="2" type="ORF">SGCZBJ_04375</name>
</gene>
<dbReference type="Pfam" id="PF21812">
    <property type="entry name" value="DUF6881"/>
    <property type="match status" value="1"/>
</dbReference>
<keyword evidence="3" id="KW-1185">Reference proteome</keyword>
<proteinExistence type="predicted"/>
<evidence type="ECO:0000313" key="3">
    <source>
        <dbReference type="Proteomes" id="UP000234479"/>
    </source>
</evidence>
<dbReference type="AlphaFoldDB" id="A0A2N5DQG2"/>